<reference evidence="6" key="1">
    <citation type="thesis" date="2020" institute="ProQuest LLC" country="789 East Eisenhower Parkway, Ann Arbor, MI, USA">
        <title>Comparative Genomics and Chromosome Evolution.</title>
        <authorList>
            <person name="Mudd A.B."/>
        </authorList>
    </citation>
    <scope>NUCLEOTIDE SEQUENCE</scope>
    <source>
        <strain evidence="6">HN-11 Male</strain>
        <tissue evidence="6">Kidney and liver</tissue>
    </source>
</reference>
<dbReference type="OrthoDB" id="6359008at2759"/>
<dbReference type="EMBL" id="WNTK01000539">
    <property type="protein sequence ID" value="KAG9469381.1"/>
    <property type="molecule type" value="Genomic_DNA"/>
</dbReference>
<evidence type="ECO:0000313" key="7">
    <source>
        <dbReference type="Proteomes" id="UP000770717"/>
    </source>
</evidence>
<dbReference type="Gene3D" id="1.20.91.20">
    <property type="entry name" value="Anaphylotoxins (complement system)"/>
    <property type="match status" value="1"/>
</dbReference>
<evidence type="ECO:0000256" key="4">
    <source>
        <dbReference type="SAM" id="MobiDB-lite"/>
    </source>
</evidence>
<keyword evidence="3" id="KW-1015">Disulfide bond</keyword>
<dbReference type="Gene3D" id="2.60.40.1930">
    <property type="match status" value="1"/>
</dbReference>
<feature type="domain" description="Anaphylatoxin-like" evidence="5">
    <location>
        <begin position="188"/>
        <end position="225"/>
    </location>
</feature>
<dbReference type="AlphaFoldDB" id="A0A8J6EI05"/>
<gene>
    <name evidence="6" type="ORF">GDO78_020641</name>
</gene>
<proteinExistence type="predicted"/>
<dbReference type="InterPro" id="IPR041425">
    <property type="entry name" value="C3/4/5_MG1"/>
</dbReference>
<dbReference type="InterPro" id="IPR018081">
    <property type="entry name" value="Anaphylatoxin_comp_syst"/>
</dbReference>
<accession>A0A8J6EI05</accession>
<evidence type="ECO:0000256" key="2">
    <source>
        <dbReference type="ARBA" id="ARBA00022525"/>
    </source>
</evidence>
<comment type="caution">
    <text evidence="6">The sequence shown here is derived from an EMBL/GenBank/DDBJ whole genome shotgun (WGS) entry which is preliminary data.</text>
</comment>
<dbReference type="Proteomes" id="UP000770717">
    <property type="component" value="Unassembled WGS sequence"/>
</dbReference>
<keyword evidence="7" id="KW-1185">Reference proteome</keyword>
<sequence length="318" mass="35829">MTWLQYKCEPCPEISPSSFSPALVVAAPEMILLQTALLLLLYGKAWGRRLVPHVTAPETWRLGVPESVFIRASQQLESFPVKVSVVSYPDKTMTFSSALLRLTPENRFRGSVTLSITAEDSPGEFVDLVVESEAFRKEMRIPVTGATQSPRNQPDKTAIRRRRRRSVLTEEQTAELTSKFKDSKIQRCCRDGIDHYSQHYTCENESNEELKRRKPKCYKVYEFCCNFTENEHGYKPVTGVLSNDVTNIKYELIPAISTHKEEAIVITVTQTTGRGRVTSTFTVKVDPTEDVSVQLSGKMFETNIAVSPMTPPPAEGDQ</sequence>
<protein>
    <recommendedName>
        <fullName evidence="5">Anaphylatoxin-like domain-containing protein</fullName>
    </recommendedName>
</protein>
<dbReference type="Pfam" id="PF17790">
    <property type="entry name" value="MG1"/>
    <property type="match status" value="1"/>
</dbReference>
<evidence type="ECO:0000256" key="3">
    <source>
        <dbReference type="ARBA" id="ARBA00023157"/>
    </source>
</evidence>
<organism evidence="6 7">
    <name type="scientific">Eleutherodactylus coqui</name>
    <name type="common">Puerto Rican coqui</name>
    <dbReference type="NCBI Taxonomy" id="57060"/>
    <lineage>
        <taxon>Eukaryota</taxon>
        <taxon>Metazoa</taxon>
        <taxon>Chordata</taxon>
        <taxon>Craniata</taxon>
        <taxon>Vertebrata</taxon>
        <taxon>Euteleostomi</taxon>
        <taxon>Amphibia</taxon>
        <taxon>Batrachia</taxon>
        <taxon>Anura</taxon>
        <taxon>Neobatrachia</taxon>
        <taxon>Hyloidea</taxon>
        <taxon>Eleutherodactylidae</taxon>
        <taxon>Eleutherodactylinae</taxon>
        <taxon>Eleutherodactylus</taxon>
        <taxon>Eleutherodactylus</taxon>
    </lineage>
</organism>
<comment type="subcellular location">
    <subcellularLocation>
        <location evidence="1">Secreted</location>
    </subcellularLocation>
</comment>
<evidence type="ECO:0000259" key="5">
    <source>
        <dbReference type="PROSITE" id="PS01178"/>
    </source>
</evidence>
<dbReference type="SUPFAM" id="SSF47686">
    <property type="entry name" value="Anaphylotoxins (complement system)"/>
    <property type="match status" value="1"/>
</dbReference>
<dbReference type="GO" id="GO:0005576">
    <property type="term" value="C:extracellular region"/>
    <property type="evidence" value="ECO:0007669"/>
    <property type="project" value="UniProtKB-SubCell"/>
</dbReference>
<evidence type="ECO:0000256" key="1">
    <source>
        <dbReference type="ARBA" id="ARBA00004613"/>
    </source>
</evidence>
<name>A0A8J6EI05_ELECQ</name>
<feature type="region of interest" description="Disordered" evidence="4">
    <location>
        <begin position="143"/>
        <end position="171"/>
    </location>
</feature>
<dbReference type="InterPro" id="IPR000020">
    <property type="entry name" value="Anaphylatoxin/fibulin"/>
</dbReference>
<keyword evidence="2" id="KW-0964">Secreted</keyword>
<dbReference type="PROSITE" id="PS01178">
    <property type="entry name" value="ANAPHYLATOXIN_2"/>
    <property type="match status" value="1"/>
</dbReference>
<dbReference type="CDD" id="cd00017">
    <property type="entry name" value="ANATO"/>
    <property type="match status" value="1"/>
</dbReference>
<evidence type="ECO:0000313" key="6">
    <source>
        <dbReference type="EMBL" id="KAG9469381.1"/>
    </source>
</evidence>